<dbReference type="InterPro" id="IPR011990">
    <property type="entry name" value="TPR-like_helical_dom_sf"/>
</dbReference>
<evidence type="ECO:0000256" key="2">
    <source>
        <dbReference type="ARBA" id="ARBA00009265"/>
    </source>
</evidence>
<dbReference type="PANTHER" id="PTHR13471">
    <property type="entry name" value="TETRATRICOPEPTIDE-LIKE HELICAL"/>
    <property type="match status" value="1"/>
</dbReference>
<proteinExistence type="inferred from homology"/>
<organism evidence="6 7">
    <name type="scientific">Drechslerella dactyloides</name>
    <name type="common">Nematode-trapping fungus</name>
    <name type="synonym">Arthrobotrys dactyloides</name>
    <dbReference type="NCBI Taxonomy" id="74499"/>
    <lineage>
        <taxon>Eukaryota</taxon>
        <taxon>Fungi</taxon>
        <taxon>Dikarya</taxon>
        <taxon>Ascomycota</taxon>
        <taxon>Pezizomycotina</taxon>
        <taxon>Orbiliomycetes</taxon>
        <taxon>Orbiliales</taxon>
        <taxon>Orbiliaceae</taxon>
        <taxon>Drechslerella</taxon>
    </lineage>
</organism>
<evidence type="ECO:0000313" key="6">
    <source>
        <dbReference type="EMBL" id="KAJ6263545.1"/>
    </source>
</evidence>
<keyword evidence="3" id="KW-0677">Repeat</keyword>
<dbReference type="InterPro" id="IPR003107">
    <property type="entry name" value="HAT"/>
</dbReference>
<dbReference type="SUPFAM" id="SSF48452">
    <property type="entry name" value="TPR-like"/>
    <property type="match status" value="1"/>
</dbReference>
<gene>
    <name evidence="6" type="ORF">Dda_2109</name>
</gene>
<evidence type="ECO:0008006" key="8">
    <source>
        <dbReference type="Google" id="ProtNLM"/>
    </source>
</evidence>
<feature type="compositionally biased region" description="Basic residues" evidence="5">
    <location>
        <begin position="111"/>
        <end position="128"/>
    </location>
</feature>
<dbReference type="Pfam" id="PF08424">
    <property type="entry name" value="NRDE-2"/>
    <property type="match status" value="1"/>
</dbReference>
<comment type="caution">
    <text evidence="6">The sequence shown here is derived from an EMBL/GenBank/DDBJ whole genome shotgun (WGS) entry which is preliminary data.</text>
</comment>
<evidence type="ECO:0000256" key="4">
    <source>
        <dbReference type="ARBA" id="ARBA00023242"/>
    </source>
</evidence>
<dbReference type="SMART" id="SM00386">
    <property type="entry name" value="HAT"/>
    <property type="match status" value="4"/>
</dbReference>
<feature type="region of interest" description="Disordered" evidence="5">
    <location>
        <begin position="1"/>
        <end position="134"/>
    </location>
</feature>
<dbReference type="Proteomes" id="UP001221413">
    <property type="component" value="Unassembled WGS sequence"/>
</dbReference>
<keyword evidence="7" id="KW-1185">Reference proteome</keyword>
<protein>
    <recommendedName>
        <fullName evidence="8">DUF1740-domain-containing protein</fullName>
    </recommendedName>
</protein>
<comment type="similarity">
    <text evidence="2">Belongs to the NRDE2 family.</text>
</comment>
<dbReference type="GO" id="GO:0031048">
    <property type="term" value="P:regulatory ncRNA-mediated heterochromatin formation"/>
    <property type="evidence" value="ECO:0007669"/>
    <property type="project" value="TreeGrafter"/>
</dbReference>
<comment type="subcellular location">
    <subcellularLocation>
        <location evidence="1">Nucleus</location>
    </subcellularLocation>
</comment>
<dbReference type="EMBL" id="JAQGDS010000002">
    <property type="protein sequence ID" value="KAJ6263545.1"/>
    <property type="molecule type" value="Genomic_DNA"/>
</dbReference>
<dbReference type="GO" id="GO:0071013">
    <property type="term" value="C:catalytic step 2 spliceosome"/>
    <property type="evidence" value="ECO:0007669"/>
    <property type="project" value="TreeGrafter"/>
</dbReference>
<dbReference type="Gene3D" id="1.25.40.10">
    <property type="entry name" value="Tetratricopeptide repeat domain"/>
    <property type="match status" value="2"/>
</dbReference>
<accession>A0AAD6NMP1</accession>
<feature type="compositionally biased region" description="Basic and acidic residues" evidence="5">
    <location>
        <begin position="84"/>
        <end position="110"/>
    </location>
</feature>
<evidence type="ECO:0000256" key="5">
    <source>
        <dbReference type="SAM" id="MobiDB-lite"/>
    </source>
</evidence>
<feature type="compositionally biased region" description="Basic and acidic residues" evidence="5">
    <location>
        <begin position="49"/>
        <end position="74"/>
    </location>
</feature>
<keyword evidence="4" id="KW-0539">Nucleus</keyword>
<feature type="compositionally biased region" description="Basic residues" evidence="5">
    <location>
        <begin position="35"/>
        <end position="48"/>
    </location>
</feature>
<evidence type="ECO:0000256" key="3">
    <source>
        <dbReference type="ARBA" id="ARBA00022737"/>
    </source>
</evidence>
<evidence type="ECO:0000256" key="1">
    <source>
        <dbReference type="ARBA" id="ARBA00004123"/>
    </source>
</evidence>
<evidence type="ECO:0000313" key="7">
    <source>
        <dbReference type="Proteomes" id="UP001221413"/>
    </source>
</evidence>
<dbReference type="AlphaFoldDB" id="A0AAD6NMP1"/>
<dbReference type="GO" id="GO:0006396">
    <property type="term" value="P:RNA processing"/>
    <property type="evidence" value="ECO:0007669"/>
    <property type="project" value="InterPro"/>
</dbReference>
<reference evidence="6" key="1">
    <citation type="submission" date="2023-01" db="EMBL/GenBank/DDBJ databases">
        <title>The chitinases involved in constricting ring structure development in the nematode-trapping fungus Drechslerella dactyloides.</title>
        <authorList>
            <person name="Wang R."/>
            <person name="Zhang L."/>
            <person name="Tang P."/>
            <person name="Li S."/>
            <person name="Liang L."/>
        </authorList>
    </citation>
    <scope>NUCLEOTIDE SEQUENCE</scope>
    <source>
        <strain evidence="6">YMF1.00031</strain>
    </source>
</reference>
<sequence length="1185" mass="134493">MQPARKVPQFKSFKPEPRADDADSRRPPRDSSTERRHRHDRDRDRHRHKDEGRNDKERGSHHARTDNNRDDGDSHRKRSHRRERSKDRSRDDDRDRDTDGDRERNPNRRDRSPRRRRRRSRTRSRSPRSKPTVITIPAQDPSILPWDAPAPVFQIDTKGDPHNITYGTIHRYNIPKYHRRSTRIVGLPRAVKIESDKGDGKGLVTVRVSRGDARVRGWEYALEHSRALRVKRAGEDDPKGFAEGWNYVELPGARKRKRSADAAADAQDYRSIEGMQKVIPQAADDDDLEAVPSSDDESGALNIDIKERTVQLSRLVDAQPQNIDAWLALTDHQETIVYGTTERRHRRKVRQGERQALEDVKLAVLDRALARNDGNPRLLLAYMTIAAGIWEPQKLRAKWEDVLSKHATTIELWEAYLNFRQTDFTSFKYRDCLSVYESCVARLRGRLLRYGAADDEKAALEEILLYILTRATSYMRQAGFSELALAIWQALLEMNSAPPREFQTGPTSLTDHERMLDVFSAFWDSEVLRIGEAKAAGWAAYTDDDAGEFADPKDLPEDYEPTHDLNLDDPDFFGAWLDKETALQGRLPARTTDEIEEDDPFRVILFSDMRSFLWRFQTPAAKSNLGDAFLAFAGLPAPTAFQNDAYLRRDLVDASDGSLASWFWTADDDENVKRITWVDGVPMDTERRGRVSRNPFIFRSPHLPFTPATLVSSNWWFDSVAPPAADEYGTTCIAMLKDYIFRVPDERLALVYFAVEVKRQASTSTNHKKIAKALLKRYSGSLRLWTAYAAAESAQGNSESAAKIYSTALSMAASFTAPQRTRTSELWLSWVWSLLDSGDEETALTILLAIPDGYNDVTTKTKERGVGAVLKCMRYPEDLQQRQAHEEGGVTYAELRCLLVYLTGARVPESFLKPLDELIADIHSRQPSAAATCDIGGEGESEDGYKGMLERAMMAKARVYYRYAAHARPYKPATFSAFLEDAVAKFPENTAFLSLYVWNEARSKIAYRVRRMLAGDNDTETGEGVARAVFRAWAEVQMGGGASAVRNVFERAVGSDRTRASVQLWVLYLRFEVRMGEGRRGREVLLRAVRACPWAKDMILSGFRLLRSVLSFGEMRKLYGVMMEKEMRVHVDIEEILEEWDRTNALALGEDANRGVSATFVSGGVAALGGRRISLPDDGGEEEDE</sequence>
<dbReference type="InterPro" id="IPR013633">
    <property type="entry name" value="NRDE-2"/>
</dbReference>
<dbReference type="PANTHER" id="PTHR13471:SF0">
    <property type="entry name" value="NUCLEAR EXOSOME REGULATOR NRDE2"/>
    <property type="match status" value="1"/>
</dbReference>
<name>A0AAD6NMP1_DREDA</name>
<feature type="compositionally biased region" description="Basic and acidic residues" evidence="5">
    <location>
        <begin position="13"/>
        <end position="34"/>
    </location>
</feature>
<dbReference type="GO" id="GO:1902369">
    <property type="term" value="P:negative regulation of RNA catabolic process"/>
    <property type="evidence" value="ECO:0007669"/>
    <property type="project" value="TreeGrafter"/>
</dbReference>